<dbReference type="CDD" id="cd00082">
    <property type="entry name" value="HisKA"/>
    <property type="match status" value="1"/>
</dbReference>
<dbReference type="RefSeq" id="WP_129267792.1">
    <property type="nucleotide sequence ID" value="NZ_MZXW01000005.1"/>
</dbReference>
<dbReference type="Gene3D" id="1.10.287.130">
    <property type="match status" value="1"/>
</dbReference>
<feature type="region of interest" description="Disordered" evidence="5">
    <location>
        <begin position="466"/>
        <end position="548"/>
    </location>
</feature>
<reference evidence="8 9" key="1">
    <citation type="submission" date="2017-03" db="EMBL/GenBank/DDBJ databases">
        <authorList>
            <person name="Safronova V.I."/>
            <person name="Sazanova A.L."/>
            <person name="Chirak E.R."/>
        </authorList>
    </citation>
    <scope>NUCLEOTIDE SEQUENCE [LARGE SCALE GENOMIC DNA]</scope>
    <source>
        <strain evidence="8 9">Opo-243</strain>
    </source>
</reference>
<evidence type="ECO:0000313" key="9">
    <source>
        <dbReference type="Proteomes" id="UP000290819"/>
    </source>
</evidence>
<dbReference type="InterPro" id="IPR036890">
    <property type="entry name" value="HATPase_C_sf"/>
</dbReference>
<sequence>MTSSDFQLRGVGDPRLAVHATSQLATWLWSIDGTRVLWANPVGAKLFGAKNSTALAARMFGPADGHRRQVVRLARRLPANGAIRLERLRGFGARLGALMTCACARLDFADGGHGVLVTAMDPAGRAMPLVERLHRLVDGATVPMAAFAPDGLFAGASDAARPLLGFRDLTEVGLEQARNDALRNGRVAMPIGIGQMVLQRVGTGDDIGLVALIEPAVQPAAEMPQAAEEVAQPAAPDTPPPAVPDDAQGAPSSEAPSEITLFDAFAEPVETPATEIVTIQDAVKDTVKEAADAPLEAAPKTPVDNPPEAIVPPQAAPITSHMVEPQSAEPPAPRQHPLRFLWQMDAEGRFVLASSEFIRLIGTHTASSFGRSWREIADEFALDPDGRVAQALASHDTWAGITVNWPADGGEHLPVELAGLPVYDRERNFAGFRGFGVCRDLDSLNRLDALRRYELFVEPAAQHGLSAEMVEPEPEPVAEAPPPPIEPPEPEPVPVAELPAPAPDVNSHPTEPETPVETPPNVVPFRPAGDARSPGDQRSPTLTPVENSAFNELARQLSERLERERETIASSAAEPPMAEFTPEPPAPEPPAQEFSPAQSTAEWLTEPAPPAHGHSVRDRALLDLVPTGMLIYRLDRLLYANPAFLARMGYASLAALEDAGGLDALYVEPGVSSASSTSQAGTPVTISATFANGERPLPTTEAHLHTIDWDGDSAHALICALPQAAVVAAPAVVAPSVVAETVVAESFPYAVEPDLEAGDADAEDLAAILDTTAEGIVMFDAEGNIHACNRSAEALFGYDGEMLMQQNLVTLFAPESQHVVIDYLESMKSQNIASLLDHGREVLGREKKGGVIPLAMIMGRTRPDGPNFFAVFRDLSQSKKGESELKSARRLADGAANAKADMLARISHEIRTPLNAIIGFAEVMISERFGTLGNERYGEYMKDIRASGERVIAIIDDLLELSRIETGKLDLNFANLNLNDLVEACVVVMQPQANRERIIIRTSLAHALPQVAADARAMRQITMNLISNSIRLASAGGQVIVSTALSDRGEIALRIRDTGHGLSEREVAAAMEPFRTPPPGDAADNSALSLSLTKALVEANRARFNIKSGANSGTLIEVVFAPVVAGA</sequence>
<evidence type="ECO:0000259" key="7">
    <source>
        <dbReference type="PROSITE" id="PS50112"/>
    </source>
</evidence>
<proteinExistence type="predicted"/>
<feature type="region of interest" description="Disordered" evidence="5">
    <location>
        <begin position="222"/>
        <end position="255"/>
    </location>
</feature>
<dbReference type="PROSITE" id="PS50112">
    <property type="entry name" value="PAS"/>
    <property type="match status" value="1"/>
</dbReference>
<comment type="catalytic activity">
    <reaction evidence="1">
        <text>ATP + protein L-histidine = ADP + protein N-phospho-L-histidine.</text>
        <dbReference type="EC" id="2.7.13.3"/>
    </reaction>
</comment>
<feature type="domain" description="Histidine kinase" evidence="6">
    <location>
        <begin position="905"/>
        <end position="1124"/>
    </location>
</feature>
<dbReference type="SUPFAM" id="SSF55785">
    <property type="entry name" value="PYP-like sensor domain (PAS domain)"/>
    <property type="match status" value="2"/>
</dbReference>
<evidence type="ECO:0000256" key="2">
    <source>
        <dbReference type="ARBA" id="ARBA00012438"/>
    </source>
</evidence>
<feature type="compositionally biased region" description="Pro residues" evidence="5">
    <location>
        <begin position="479"/>
        <end position="493"/>
    </location>
</feature>
<dbReference type="SUPFAM" id="SSF47384">
    <property type="entry name" value="Homodimeric domain of signal transducing histidine kinase"/>
    <property type="match status" value="1"/>
</dbReference>
<keyword evidence="9" id="KW-1185">Reference proteome</keyword>
<dbReference type="CDD" id="cd00130">
    <property type="entry name" value="PAS"/>
    <property type="match status" value="1"/>
</dbReference>
<dbReference type="InterPro" id="IPR013767">
    <property type="entry name" value="PAS_fold"/>
</dbReference>
<protein>
    <recommendedName>
        <fullName evidence="2">histidine kinase</fullName>
        <ecNumber evidence="2">2.7.13.3</ecNumber>
    </recommendedName>
</protein>
<dbReference type="GO" id="GO:0005886">
    <property type="term" value="C:plasma membrane"/>
    <property type="evidence" value="ECO:0007669"/>
    <property type="project" value="TreeGrafter"/>
</dbReference>
<dbReference type="EC" id="2.7.13.3" evidence="2"/>
<dbReference type="EMBL" id="MZXW01000005">
    <property type="protein sequence ID" value="RXT53596.1"/>
    <property type="molecule type" value="Genomic_DNA"/>
</dbReference>
<gene>
    <name evidence="8" type="ORF">B5V03_02995</name>
</gene>
<dbReference type="NCBIfam" id="TIGR00229">
    <property type="entry name" value="sensory_box"/>
    <property type="match status" value="1"/>
</dbReference>
<dbReference type="GO" id="GO:0006355">
    <property type="term" value="P:regulation of DNA-templated transcription"/>
    <property type="evidence" value="ECO:0007669"/>
    <property type="project" value="InterPro"/>
</dbReference>
<dbReference type="FunFam" id="3.30.565.10:FF:000115">
    <property type="entry name" value="PAS domain-containing sensor histidine kinase"/>
    <property type="match status" value="1"/>
</dbReference>
<dbReference type="InterPro" id="IPR003661">
    <property type="entry name" value="HisK_dim/P_dom"/>
</dbReference>
<dbReference type="OrthoDB" id="9801651at2"/>
<feature type="domain" description="PAS" evidence="7">
    <location>
        <begin position="761"/>
        <end position="831"/>
    </location>
</feature>
<organism evidence="8 9">
    <name type="scientific">Bradyrhizobium betae</name>
    <dbReference type="NCBI Taxonomy" id="244734"/>
    <lineage>
        <taxon>Bacteria</taxon>
        <taxon>Pseudomonadati</taxon>
        <taxon>Pseudomonadota</taxon>
        <taxon>Alphaproteobacteria</taxon>
        <taxon>Hyphomicrobiales</taxon>
        <taxon>Nitrobacteraceae</taxon>
        <taxon>Bradyrhizobium</taxon>
    </lineage>
</organism>
<name>A0A4Q1VQ47_9BRAD</name>
<evidence type="ECO:0000256" key="3">
    <source>
        <dbReference type="ARBA" id="ARBA00022679"/>
    </source>
</evidence>
<dbReference type="FunFam" id="1.10.287.130:FF:000066">
    <property type="entry name" value="PAS domain-containing sensor histidine kinase"/>
    <property type="match status" value="1"/>
</dbReference>
<evidence type="ECO:0000259" key="6">
    <source>
        <dbReference type="PROSITE" id="PS50109"/>
    </source>
</evidence>
<dbReference type="InterPro" id="IPR035965">
    <property type="entry name" value="PAS-like_dom_sf"/>
</dbReference>
<evidence type="ECO:0000256" key="4">
    <source>
        <dbReference type="ARBA" id="ARBA00022777"/>
    </source>
</evidence>
<dbReference type="Gene3D" id="3.30.450.20">
    <property type="entry name" value="PAS domain"/>
    <property type="match status" value="2"/>
</dbReference>
<dbReference type="SUPFAM" id="SSF55874">
    <property type="entry name" value="ATPase domain of HSP90 chaperone/DNA topoisomerase II/histidine kinase"/>
    <property type="match status" value="1"/>
</dbReference>
<dbReference type="GO" id="GO:0000155">
    <property type="term" value="F:phosphorelay sensor kinase activity"/>
    <property type="evidence" value="ECO:0007669"/>
    <property type="project" value="InterPro"/>
</dbReference>
<comment type="caution">
    <text evidence="8">The sequence shown here is derived from an EMBL/GenBank/DDBJ whole genome shotgun (WGS) entry which is preliminary data.</text>
</comment>
<dbReference type="PROSITE" id="PS50109">
    <property type="entry name" value="HIS_KIN"/>
    <property type="match status" value="1"/>
</dbReference>
<dbReference type="SMART" id="SM00388">
    <property type="entry name" value="HisKA"/>
    <property type="match status" value="1"/>
</dbReference>
<feature type="region of interest" description="Disordered" evidence="5">
    <location>
        <begin position="560"/>
        <end position="614"/>
    </location>
</feature>
<evidence type="ECO:0000256" key="1">
    <source>
        <dbReference type="ARBA" id="ARBA00000085"/>
    </source>
</evidence>
<dbReference type="PANTHER" id="PTHR43047">
    <property type="entry name" value="TWO-COMPONENT HISTIDINE PROTEIN KINASE"/>
    <property type="match status" value="1"/>
</dbReference>
<dbReference type="Pfam" id="PF00989">
    <property type="entry name" value="PAS"/>
    <property type="match status" value="1"/>
</dbReference>
<feature type="compositionally biased region" description="Low complexity" evidence="5">
    <location>
        <begin position="572"/>
        <end position="581"/>
    </location>
</feature>
<keyword evidence="4 8" id="KW-0418">Kinase</keyword>
<dbReference type="Gene3D" id="3.30.565.10">
    <property type="entry name" value="Histidine kinase-like ATPase, C-terminal domain"/>
    <property type="match status" value="1"/>
</dbReference>
<dbReference type="Pfam" id="PF02518">
    <property type="entry name" value="HATPase_c"/>
    <property type="match status" value="1"/>
</dbReference>
<feature type="compositionally biased region" description="Polar residues" evidence="5">
    <location>
        <begin position="536"/>
        <end position="548"/>
    </location>
</feature>
<dbReference type="PANTHER" id="PTHR43047:SF72">
    <property type="entry name" value="OSMOSENSING HISTIDINE PROTEIN KINASE SLN1"/>
    <property type="match status" value="1"/>
</dbReference>
<dbReference type="SMART" id="SM00091">
    <property type="entry name" value="PAS"/>
    <property type="match status" value="3"/>
</dbReference>
<dbReference type="Pfam" id="PF13426">
    <property type="entry name" value="PAS_9"/>
    <property type="match status" value="1"/>
</dbReference>
<evidence type="ECO:0000313" key="8">
    <source>
        <dbReference type="EMBL" id="RXT53596.1"/>
    </source>
</evidence>
<dbReference type="InterPro" id="IPR003594">
    <property type="entry name" value="HATPase_dom"/>
</dbReference>
<dbReference type="Pfam" id="PF13188">
    <property type="entry name" value="PAS_8"/>
    <property type="match status" value="1"/>
</dbReference>
<dbReference type="AlphaFoldDB" id="A0A4Q1VQ47"/>
<feature type="compositionally biased region" description="Low complexity" evidence="5">
    <location>
        <begin position="222"/>
        <end position="235"/>
    </location>
</feature>
<keyword evidence="3" id="KW-0808">Transferase</keyword>
<evidence type="ECO:0000256" key="5">
    <source>
        <dbReference type="SAM" id="MobiDB-lite"/>
    </source>
</evidence>
<dbReference type="InterPro" id="IPR005467">
    <property type="entry name" value="His_kinase_dom"/>
</dbReference>
<dbReference type="InterPro" id="IPR036097">
    <property type="entry name" value="HisK_dim/P_sf"/>
</dbReference>
<dbReference type="GO" id="GO:0009927">
    <property type="term" value="F:histidine phosphotransfer kinase activity"/>
    <property type="evidence" value="ECO:0007669"/>
    <property type="project" value="TreeGrafter"/>
</dbReference>
<dbReference type="InterPro" id="IPR000014">
    <property type="entry name" value="PAS"/>
</dbReference>
<accession>A0A4Q1VQ47</accession>
<dbReference type="Proteomes" id="UP000290819">
    <property type="component" value="Unassembled WGS sequence"/>
</dbReference>
<dbReference type="SMART" id="SM00387">
    <property type="entry name" value="HATPase_c"/>
    <property type="match status" value="1"/>
</dbReference>
<dbReference type="Pfam" id="PF00512">
    <property type="entry name" value="HisKA"/>
    <property type="match status" value="1"/>
</dbReference>